<keyword evidence="1 3" id="KW-0489">Methyltransferase</keyword>
<dbReference type="Gene3D" id="3.40.50.150">
    <property type="entry name" value="Vaccinia Virus protein VP39"/>
    <property type="match status" value="1"/>
</dbReference>
<reference evidence="3 4" key="1">
    <citation type="submission" date="2019-06" db="EMBL/GenBank/DDBJ databases">
        <authorList>
            <person name="Jiang L."/>
        </authorList>
    </citation>
    <scope>NUCLEOTIDE SEQUENCE [LARGE SCALE GENOMIC DNA]</scope>
    <source>
        <strain evidence="3 4">YIM 48858</strain>
    </source>
</reference>
<dbReference type="Proteomes" id="UP000305709">
    <property type="component" value="Unassembled WGS sequence"/>
</dbReference>
<dbReference type="EMBL" id="VDFV01000017">
    <property type="protein sequence ID" value="TNC70865.1"/>
    <property type="molecule type" value="Genomic_DNA"/>
</dbReference>
<dbReference type="PANTHER" id="PTHR43648:SF1">
    <property type="entry name" value="ELECTRON TRANSFER FLAVOPROTEIN BETA SUBUNIT LYSINE METHYLTRANSFERASE"/>
    <property type="match status" value="1"/>
</dbReference>
<evidence type="ECO:0000256" key="1">
    <source>
        <dbReference type="ARBA" id="ARBA00022603"/>
    </source>
</evidence>
<dbReference type="RefSeq" id="WP_139082072.1">
    <property type="nucleotide sequence ID" value="NZ_VDFV01000017.1"/>
</dbReference>
<dbReference type="GO" id="GO:0016279">
    <property type="term" value="F:protein-lysine N-methyltransferase activity"/>
    <property type="evidence" value="ECO:0007669"/>
    <property type="project" value="TreeGrafter"/>
</dbReference>
<dbReference type="PANTHER" id="PTHR43648">
    <property type="entry name" value="ELECTRON TRANSFER FLAVOPROTEIN BETA SUBUNIT LYSINE METHYLTRANSFERASE"/>
    <property type="match status" value="1"/>
</dbReference>
<evidence type="ECO:0000256" key="2">
    <source>
        <dbReference type="ARBA" id="ARBA00022679"/>
    </source>
</evidence>
<keyword evidence="4" id="KW-1185">Reference proteome</keyword>
<organism evidence="3 4">
    <name type="scientific">Rubellimicrobium roseum</name>
    <dbReference type="NCBI Taxonomy" id="687525"/>
    <lineage>
        <taxon>Bacteria</taxon>
        <taxon>Pseudomonadati</taxon>
        <taxon>Pseudomonadota</taxon>
        <taxon>Alphaproteobacteria</taxon>
        <taxon>Rhodobacterales</taxon>
        <taxon>Roseobacteraceae</taxon>
        <taxon>Rubellimicrobium</taxon>
    </lineage>
</organism>
<accession>A0A5C4N8I0</accession>
<gene>
    <name evidence="3" type="ORF">FHG71_12740</name>
</gene>
<dbReference type="InterPro" id="IPR050078">
    <property type="entry name" value="Ribosomal_L11_MeTrfase_PrmA"/>
</dbReference>
<dbReference type="GO" id="GO:0032259">
    <property type="term" value="P:methylation"/>
    <property type="evidence" value="ECO:0007669"/>
    <property type="project" value="UniProtKB-KW"/>
</dbReference>
<keyword evidence="2 3" id="KW-0808">Transferase</keyword>
<evidence type="ECO:0000313" key="3">
    <source>
        <dbReference type="EMBL" id="TNC70865.1"/>
    </source>
</evidence>
<dbReference type="Pfam" id="PF06325">
    <property type="entry name" value="PrmA"/>
    <property type="match status" value="1"/>
</dbReference>
<evidence type="ECO:0000313" key="4">
    <source>
        <dbReference type="Proteomes" id="UP000305709"/>
    </source>
</evidence>
<name>A0A5C4N8I0_9RHOB</name>
<dbReference type="SUPFAM" id="SSF53335">
    <property type="entry name" value="S-adenosyl-L-methionine-dependent methyltransferases"/>
    <property type="match status" value="1"/>
</dbReference>
<proteinExistence type="predicted"/>
<comment type="caution">
    <text evidence="3">The sequence shown here is derived from an EMBL/GenBank/DDBJ whole genome shotgun (WGS) entry which is preliminary data.</text>
</comment>
<dbReference type="AlphaFoldDB" id="A0A5C4N8I0"/>
<dbReference type="OrthoDB" id="9794615at2"/>
<dbReference type="InterPro" id="IPR029063">
    <property type="entry name" value="SAM-dependent_MTases_sf"/>
</dbReference>
<protein>
    <submittedName>
        <fullName evidence="3">Methyltransferase</fullName>
    </submittedName>
</protein>
<sequence>MAARGRHDPDPEAERAASDFIRANLPLTAVPGTGVHLHLASPRSGLSRLVPPGGTPYWAHAWPGGVALATHLARHPELVRNRSAVEIGAGSGLVAIAAAVHGASDVVALDTDPLAAVATRLNAEANGVGRQVRAMTGPRKPHRDQSLVPAGLLAQRDPPILLVADLFYDATLAAHVARTLDAQPPHALTLVGDIGRPFLPRDRLEPLAAYPVRDLGDPPSAPLREGWVFRWVSRP</sequence>